<comment type="caution">
    <text evidence="1">The sequence shown here is derived from an EMBL/GenBank/DDBJ whole genome shotgun (WGS) entry which is preliminary data.</text>
</comment>
<evidence type="ECO:0000313" key="1">
    <source>
        <dbReference type="EMBL" id="KAF2900481.1"/>
    </source>
</evidence>
<dbReference type="Proteomes" id="UP000801492">
    <property type="component" value="Unassembled WGS sequence"/>
</dbReference>
<gene>
    <name evidence="1" type="ORF">ILUMI_05707</name>
</gene>
<proteinExistence type="predicted"/>
<dbReference type="AlphaFoldDB" id="A0A8K0GIF7"/>
<accession>A0A8K0GIF7</accession>
<name>A0A8K0GIF7_IGNLU</name>
<protein>
    <submittedName>
        <fullName evidence="1">Uncharacterized protein</fullName>
    </submittedName>
</protein>
<keyword evidence="2" id="KW-1185">Reference proteome</keyword>
<dbReference type="EMBL" id="VTPC01002170">
    <property type="protein sequence ID" value="KAF2900481.1"/>
    <property type="molecule type" value="Genomic_DNA"/>
</dbReference>
<reference evidence="1" key="1">
    <citation type="submission" date="2019-08" db="EMBL/GenBank/DDBJ databases">
        <title>The genome of the North American firefly Photinus pyralis.</title>
        <authorList>
            <consortium name="Photinus pyralis genome working group"/>
            <person name="Fallon T.R."/>
            <person name="Sander Lower S.E."/>
            <person name="Weng J.-K."/>
        </authorList>
    </citation>
    <scope>NUCLEOTIDE SEQUENCE</scope>
    <source>
        <strain evidence="1">TRF0915ILg1</strain>
        <tissue evidence="1">Whole body</tissue>
    </source>
</reference>
<sequence>MISFEDTINKINATLTQDNSIPRLIEYLELIYCEFPDLEINSLLRFLPELKEIRISEYSDIKNLLYVGADFDESINVRKQVFATSANERLLATVSSASSVIGGLDVNNNTGDSCDSNGIGDTFDADGIEDSGVRDSFDDDSKVFVFDADGTTPAFNVDRIKVSFEITVESTVSDDS</sequence>
<evidence type="ECO:0000313" key="2">
    <source>
        <dbReference type="Proteomes" id="UP000801492"/>
    </source>
</evidence>
<organism evidence="1 2">
    <name type="scientific">Ignelater luminosus</name>
    <name type="common">Cucubano</name>
    <name type="synonym">Pyrophorus luminosus</name>
    <dbReference type="NCBI Taxonomy" id="2038154"/>
    <lineage>
        <taxon>Eukaryota</taxon>
        <taxon>Metazoa</taxon>
        <taxon>Ecdysozoa</taxon>
        <taxon>Arthropoda</taxon>
        <taxon>Hexapoda</taxon>
        <taxon>Insecta</taxon>
        <taxon>Pterygota</taxon>
        <taxon>Neoptera</taxon>
        <taxon>Endopterygota</taxon>
        <taxon>Coleoptera</taxon>
        <taxon>Polyphaga</taxon>
        <taxon>Elateriformia</taxon>
        <taxon>Elateroidea</taxon>
        <taxon>Elateridae</taxon>
        <taxon>Agrypninae</taxon>
        <taxon>Pyrophorini</taxon>
        <taxon>Ignelater</taxon>
    </lineage>
</organism>